<accession>A0A443K9N5</accession>
<dbReference type="OrthoDB" id="8091188at2"/>
<protein>
    <submittedName>
        <fullName evidence="1">Transcriptional regulator</fullName>
    </submittedName>
</protein>
<dbReference type="RefSeq" id="WP_128237366.1">
    <property type="nucleotide sequence ID" value="NZ_SAUX01000011.1"/>
</dbReference>
<evidence type="ECO:0000313" key="1">
    <source>
        <dbReference type="EMBL" id="RWR29474.1"/>
    </source>
</evidence>
<proteinExistence type="predicted"/>
<dbReference type="Proteomes" id="UP000285295">
    <property type="component" value="Unassembled WGS sequence"/>
</dbReference>
<dbReference type="AlphaFoldDB" id="A0A443K9N5"/>
<evidence type="ECO:0000313" key="2">
    <source>
        <dbReference type="Proteomes" id="UP000285295"/>
    </source>
</evidence>
<dbReference type="Gene3D" id="1.10.238.160">
    <property type="match status" value="1"/>
</dbReference>
<gene>
    <name evidence="1" type="ORF">D2T31_10865</name>
</gene>
<reference evidence="1 2" key="2">
    <citation type="submission" date="2019-01" db="EMBL/GenBank/DDBJ databases">
        <authorList>
            <person name="Li Y."/>
        </authorList>
    </citation>
    <scope>NUCLEOTIDE SEQUENCE [LARGE SCALE GENOMIC DNA]</scope>
    <source>
        <strain evidence="1 2">D19-10-3-21</strain>
    </source>
</reference>
<sequence length="83" mass="9351">MTVSETQSPSIFSQGLAASEKRIGSIAVRSLCGDVSDMTLHRWLKSPVLNFPKPIYIGQRRYWKESEIVAWLNAQAQDQEARA</sequence>
<name>A0A443K9N5_9RHOB</name>
<organism evidence="1 2">
    <name type="scientific">Paenirhodobacter populi</name>
    <dbReference type="NCBI Taxonomy" id="2306993"/>
    <lineage>
        <taxon>Bacteria</taxon>
        <taxon>Pseudomonadati</taxon>
        <taxon>Pseudomonadota</taxon>
        <taxon>Alphaproteobacteria</taxon>
        <taxon>Rhodobacterales</taxon>
        <taxon>Rhodobacter group</taxon>
        <taxon>Paenirhodobacter</taxon>
    </lineage>
</organism>
<dbReference type="EMBL" id="SAUX01000011">
    <property type="protein sequence ID" value="RWR29474.1"/>
    <property type="molecule type" value="Genomic_DNA"/>
</dbReference>
<reference evidence="1 2" key="1">
    <citation type="submission" date="2019-01" db="EMBL/GenBank/DDBJ databases">
        <title>Sinorhodobacter populi sp. nov. isolated from the symptomatic bark tissue of Populus euramericana canker.</title>
        <authorList>
            <person name="Xu G."/>
        </authorList>
    </citation>
    <scope>NUCLEOTIDE SEQUENCE [LARGE SCALE GENOMIC DNA]</scope>
    <source>
        <strain evidence="1 2">D19-10-3-21</strain>
    </source>
</reference>
<comment type="caution">
    <text evidence="1">The sequence shown here is derived from an EMBL/GenBank/DDBJ whole genome shotgun (WGS) entry which is preliminary data.</text>
</comment>